<protein>
    <recommendedName>
        <fullName evidence="1">Replication-associated protein ORF2/G2P domain-containing protein</fullName>
    </recommendedName>
</protein>
<proteinExistence type="predicted"/>
<comment type="caution">
    <text evidence="2">The sequence shown here is derived from an EMBL/GenBank/DDBJ whole genome shotgun (WGS) entry which is preliminary data.</text>
</comment>
<organism evidence="2">
    <name type="scientific">marine sediment metagenome</name>
    <dbReference type="NCBI Taxonomy" id="412755"/>
    <lineage>
        <taxon>unclassified sequences</taxon>
        <taxon>metagenomes</taxon>
        <taxon>ecological metagenomes</taxon>
    </lineage>
</organism>
<dbReference type="EMBL" id="BART01023546">
    <property type="protein sequence ID" value="GAG93822.1"/>
    <property type="molecule type" value="Genomic_DNA"/>
</dbReference>
<feature type="non-terminal residue" evidence="2">
    <location>
        <position position="239"/>
    </location>
</feature>
<reference evidence="2" key="1">
    <citation type="journal article" date="2014" name="Front. Microbiol.">
        <title>High frequency of phylogenetically diverse reductive dehalogenase-homologous genes in deep subseafloor sedimentary metagenomes.</title>
        <authorList>
            <person name="Kawai M."/>
            <person name="Futagami T."/>
            <person name="Toyoda A."/>
            <person name="Takaki Y."/>
            <person name="Nishi S."/>
            <person name="Hori S."/>
            <person name="Arai W."/>
            <person name="Tsubouchi T."/>
            <person name="Morono Y."/>
            <person name="Uchiyama I."/>
            <person name="Ito T."/>
            <person name="Fujiyama A."/>
            <person name="Inagaki F."/>
            <person name="Takami H."/>
        </authorList>
    </citation>
    <scope>NUCLEOTIDE SEQUENCE</scope>
    <source>
        <strain evidence="2">Expedition CK06-06</strain>
    </source>
</reference>
<sequence>MSAINVIPKVAIHPQYLVLYNEFQGGSSYYSNNDLKRKMPVSSDHRGKISKAAAGKIKKGIDWLLVLAQNKKVFNIKKGKEYKFKLAFITLTLSALQRHSDNTIKHKCLNQFLIEAKKKWKVNHYLWRAESQQNGCIHFHVIVDKFIPWSELRDTWNRIQNKLGYVDRYRIEMKKFHAGGLRVRKDLLSKWAYKSQLRAYRTGSKQDWNSPNSTDVHSVVLIHNLPAYLAKYCTKNQEG</sequence>
<dbReference type="AlphaFoldDB" id="X1CLD3"/>
<feature type="domain" description="Replication-associated protein ORF2/G2P" evidence="1">
    <location>
        <begin position="88"/>
        <end position="236"/>
    </location>
</feature>
<evidence type="ECO:0000259" key="1">
    <source>
        <dbReference type="Pfam" id="PF23343"/>
    </source>
</evidence>
<gene>
    <name evidence="2" type="ORF">S01H4_42807</name>
</gene>
<accession>X1CLD3</accession>
<evidence type="ECO:0000313" key="2">
    <source>
        <dbReference type="EMBL" id="GAG93822.1"/>
    </source>
</evidence>
<name>X1CLD3_9ZZZZ</name>
<dbReference type="InterPro" id="IPR056906">
    <property type="entry name" value="ORF2/G2P_dom"/>
</dbReference>
<dbReference type="Pfam" id="PF23343">
    <property type="entry name" value="REP_ORF2-G2P"/>
    <property type="match status" value="1"/>
</dbReference>